<organism evidence="1">
    <name type="scientific">Roseihalotalea indica</name>
    <dbReference type="NCBI Taxonomy" id="2867963"/>
    <lineage>
        <taxon>Bacteria</taxon>
        <taxon>Pseudomonadati</taxon>
        <taxon>Bacteroidota</taxon>
        <taxon>Cytophagia</taxon>
        <taxon>Cytophagales</taxon>
        <taxon>Catalimonadaceae</taxon>
        <taxon>Roseihalotalea</taxon>
    </lineage>
</organism>
<dbReference type="EMBL" id="CP120682">
    <property type="protein sequence ID" value="WKN34771.1"/>
    <property type="molecule type" value="Genomic_DNA"/>
</dbReference>
<reference evidence="1" key="2">
    <citation type="journal article" date="2024" name="Antonie Van Leeuwenhoek">
        <title>Roseihalotalea indica gen. nov., sp. nov., a halophilic Bacteroidetes from mesopelagic Southwest Indian Ocean with higher carbohydrate metabolic potential.</title>
        <authorList>
            <person name="Chen B."/>
            <person name="Zhang M."/>
            <person name="Lin D."/>
            <person name="Ye J."/>
            <person name="Tang K."/>
        </authorList>
    </citation>
    <scope>NUCLEOTIDE SEQUENCE</scope>
    <source>
        <strain evidence="1">TK19036</strain>
    </source>
</reference>
<gene>
    <name evidence="1" type="ORF">K4G66_20565</name>
</gene>
<dbReference type="AlphaFoldDB" id="A0AA49GM70"/>
<proteinExistence type="predicted"/>
<reference evidence="1" key="1">
    <citation type="journal article" date="2023" name="Comput. Struct. Biotechnol. J.">
        <title>Discovery of a novel marine Bacteroidetes with a rich repertoire of carbohydrate-active enzymes.</title>
        <authorList>
            <person name="Chen B."/>
            <person name="Liu G."/>
            <person name="Chen Q."/>
            <person name="Wang H."/>
            <person name="Liu L."/>
            <person name="Tang K."/>
        </authorList>
    </citation>
    <scope>NUCLEOTIDE SEQUENCE</scope>
    <source>
        <strain evidence="1">TK19036</strain>
    </source>
</reference>
<accession>A0AA49GM70</accession>
<protein>
    <submittedName>
        <fullName evidence="1">Helix-turn-helix domain containing protein</fullName>
    </submittedName>
</protein>
<evidence type="ECO:0000313" key="1">
    <source>
        <dbReference type="EMBL" id="WKN34771.1"/>
    </source>
</evidence>
<dbReference type="Pfam" id="PF13384">
    <property type="entry name" value="HTH_23"/>
    <property type="match status" value="1"/>
</dbReference>
<name>A0AA49GM70_9BACT</name>
<sequence length="106" mass="12535">MIRIQFKEQDVQALRYERFHNPSARVQQKMEALYLKSKGLPHNEICRICEISKTTLIAYMKEYKRGGIKKLKEGTKYKGRTKQVKSTTMGFADFLNEEETTHRQYA</sequence>